<reference evidence="1" key="1">
    <citation type="submission" date="2021-02" db="EMBL/GenBank/DDBJ databases">
        <authorList>
            <person name="Dougan E. K."/>
            <person name="Rhodes N."/>
            <person name="Thang M."/>
            <person name="Chan C."/>
        </authorList>
    </citation>
    <scope>NUCLEOTIDE SEQUENCE</scope>
</reference>
<dbReference type="AlphaFoldDB" id="A0A812Y8E0"/>
<dbReference type="EMBL" id="CAJNIZ010047223">
    <property type="protein sequence ID" value="CAE7764382.1"/>
    <property type="molecule type" value="Genomic_DNA"/>
</dbReference>
<proteinExistence type="predicted"/>
<comment type="caution">
    <text evidence="1">The sequence shown here is derived from an EMBL/GenBank/DDBJ whole genome shotgun (WGS) entry which is preliminary data.</text>
</comment>
<name>A0A812Y8E0_SYMPI</name>
<sequence length="111" mass="12816">RAESLEYRCDLTGRKAVLAALAKQPVCYPRRPPRGYMQADDTLGKRETAVLPERWRQAPLAPTPPGRLIPGPIEKEITRFPCTACWLIDTYGPLERSLFLEDRQLFREYQQ</sequence>
<evidence type="ECO:0000313" key="1">
    <source>
        <dbReference type="EMBL" id="CAE7764382.1"/>
    </source>
</evidence>
<feature type="non-terminal residue" evidence="1">
    <location>
        <position position="1"/>
    </location>
</feature>
<accession>A0A812Y8E0</accession>
<dbReference type="OrthoDB" id="10447852at2759"/>
<dbReference type="Proteomes" id="UP000649617">
    <property type="component" value="Unassembled WGS sequence"/>
</dbReference>
<gene>
    <name evidence="1" type="ORF">SPIL2461_LOCUS22377</name>
</gene>
<protein>
    <submittedName>
        <fullName evidence="1">Uncharacterized protein</fullName>
    </submittedName>
</protein>
<organism evidence="1 2">
    <name type="scientific">Symbiodinium pilosum</name>
    <name type="common">Dinoflagellate</name>
    <dbReference type="NCBI Taxonomy" id="2952"/>
    <lineage>
        <taxon>Eukaryota</taxon>
        <taxon>Sar</taxon>
        <taxon>Alveolata</taxon>
        <taxon>Dinophyceae</taxon>
        <taxon>Suessiales</taxon>
        <taxon>Symbiodiniaceae</taxon>
        <taxon>Symbiodinium</taxon>
    </lineage>
</organism>
<keyword evidence="2" id="KW-1185">Reference proteome</keyword>
<feature type="non-terminal residue" evidence="1">
    <location>
        <position position="111"/>
    </location>
</feature>
<evidence type="ECO:0000313" key="2">
    <source>
        <dbReference type="Proteomes" id="UP000649617"/>
    </source>
</evidence>